<protein>
    <submittedName>
        <fullName evidence="1">Uncharacterized protein</fullName>
    </submittedName>
</protein>
<name>A0ABP0TDC8_9BRYO</name>
<reference evidence="1" key="1">
    <citation type="submission" date="2024-02" db="EMBL/GenBank/DDBJ databases">
        <authorList>
            <consortium name="ELIXIR-Norway"/>
            <consortium name="Elixir Norway"/>
        </authorList>
    </citation>
    <scope>NUCLEOTIDE SEQUENCE</scope>
</reference>
<dbReference type="EMBL" id="OZ019902">
    <property type="protein sequence ID" value="CAK9193706.1"/>
    <property type="molecule type" value="Genomic_DNA"/>
</dbReference>
<keyword evidence="2" id="KW-1185">Reference proteome</keyword>
<evidence type="ECO:0000313" key="1">
    <source>
        <dbReference type="EMBL" id="CAK9193706.1"/>
    </source>
</evidence>
<dbReference type="Proteomes" id="UP001497512">
    <property type="component" value="Chromosome 10"/>
</dbReference>
<sequence>MLQQNVSSAKWDVVRCTVAAPEAGPSHCSSSSIDAELLDGGFAAAAMILGGARIVAASSFAAGGASSTARSYNGKSVELRS</sequence>
<proteinExistence type="predicted"/>
<accession>A0ABP0TDC8</accession>
<gene>
    <name evidence="1" type="ORF">CSSPTR1EN2_LOCUS2160</name>
</gene>
<organism evidence="1 2">
    <name type="scientific">Sphagnum troendelagicum</name>
    <dbReference type="NCBI Taxonomy" id="128251"/>
    <lineage>
        <taxon>Eukaryota</taxon>
        <taxon>Viridiplantae</taxon>
        <taxon>Streptophyta</taxon>
        <taxon>Embryophyta</taxon>
        <taxon>Bryophyta</taxon>
        <taxon>Sphagnophytina</taxon>
        <taxon>Sphagnopsida</taxon>
        <taxon>Sphagnales</taxon>
        <taxon>Sphagnaceae</taxon>
        <taxon>Sphagnum</taxon>
    </lineage>
</organism>
<evidence type="ECO:0000313" key="2">
    <source>
        <dbReference type="Proteomes" id="UP001497512"/>
    </source>
</evidence>